<evidence type="ECO:0000256" key="1">
    <source>
        <dbReference type="SAM" id="MobiDB-lite"/>
    </source>
</evidence>
<dbReference type="InterPro" id="IPR055330">
    <property type="entry name" value="SECE1-like"/>
</dbReference>
<keyword evidence="2" id="KW-1133">Transmembrane helix</keyword>
<feature type="region of interest" description="Disordered" evidence="1">
    <location>
        <begin position="36"/>
        <end position="55"/>
    </location>
</feature>
<dbReference type="PANTHER" id="PTHR37240">
    <property type="entry name" value="PREPROTEIN TRANSLOCASE SUBUNIT SECE1"/>
    <property type="match status" value="1"/>
</dbReference>
<evidence type="ECO:0000256" key="2">
    <source>
        <dbReference type="SAM" id="Phobius"/>
    </source>
</evidence>
<reference evidence="3 4" key="1">
    <citation type="journal article" date="2022" name="Nat. Plants">
        <title>Genomes of leafy and leafless Platanthera orchids illuminate the evolution of mycoheterotrophy.</title>
        <authorList>
            <person name="Li M.H."/>
            <person name="Liu K.W."/>
            <person name="Li Z."/>
            <person name="Lu H.C."/>
            <person name="Ye Q.L."/>
            <person name="Zhang D."/>
            <person name="Wang J.Y."/>
            <person name="Li Y.F."/>
            <person name="Zhong Z.M."/>
            <person name="Liu X."/>
            <person name="Yu X."/>
            <person name="Liu D.K."/>
            <person name="Tu X.D."/>
            <person name="Liu B."/>
            <person name="Hao Y."/>
            <person name="Liao X.Y."/>
            <person name="Jiang Y.T."/>
            <person name="Sun W.H."/>
            <person name="Chen J."/>
            <person name="Chen Y.Q."/>
            <person name="Ai Y."/>
            <person name="Zhai J.W."/>
            <person name="Wu S.S."/>
            <person name="Zhou Z."/>
            <person name="Hsiao Y.Y."/>
            <person name="Wu W.L."/>
            <person name="Chen Y.Y."/>
            <person name="Lin Y.F."/>
            <person name="Hsu J.L."/>
            <person name="Li C.Y."/>
            <person name="Wang Z.W."/>
            <person name="Zhao X."/>
            <person name="Zhong W.Y."/>
            <person name="Ma X.K."/>
            <person name="Ma L."/>
            <person name="Huang J."/>
            <person name="Chen G.Z."/>
            <person name="Huang M.Z."/>
            <person name="Huang L."/>
            <person name="Peng D.H."/>
            <person name="Luo Y.B."/>
            <person name="Zou S.Q."/>
            <person name="Chen S.P."/>
            <person name="Lan S."/>
            <person name="Tsai W.C."/>
            <person name="Van de Peer Y."/>
            <person name="Liu Z.J."/>
        </authorList>
    </citation>
    <scope>NUCLEOTIDE SEQUENCE [LARGE SCALE GENOMIC DNA]</scope>
    <source>
        <strain evidence="3">Lor287</strain>
    </source>
</reference>
<dbReference type="EMBL" id="JBBWWQ010000008">
    <property type="protein sequence ID" value="KAK8940493.1"/>
    <property type="molecule type" value="Genomic_DNA"/>
</dbReference>
<accession>A0AAP0BIU2</accession>
<evidence type="ECO:0000313" key="3">
    <source>
        <dbReference type="EMBL" id="KAK8940493.1"/>
    </source>
</evidence>
<keyword evidence="2" id="KW-0812">Transmembrane</keyword>
<name>A0AAP0BIU2_9ASPA</name>
<keyword evidence="2" id="KW-0472">Membrane</keyword>
<organism evidence="3 4">
    <name type="scientific">Platanthera zijinensis</name>
    <dbReference type="NCBI Taxonomy" id="2320716"/>
    <lineage>
        <taxon>Eukaryota</taxon>
        <taxon>Viridiplantae</taxon>
        <taxon>Streptophyta</taxon>
        <taxon>Embryophyta</taxon>
        <taxon>Tracheophyta</taxon>
        <taxon>Spermatophyta</taxon>
        <taxon>Magnoliopsida</taxon>
        <taxon>Liliopsida</taxon>
        <taxon>Asparagales</taxon>
        <taxon>Orchidaceae</taxon>
        <taxon>Orchidoideae</taxon>
        <taxon>Orchideae</taxon>
        <taxon>Orchidinae</taxon>
        <taxon>Platanthera</taxon>
    </lineage>
</organism>
<evidence type="ECO:0000313" key="4">
    <source>
        <dbReference type="Proteomes" id="UP001418222"/>
    </source>
</evidence>
<dbReference type="GO" id="GO:0009535">
    <property type="term" value="C:chloroplast thylakoid membrane"/>
    <property type="evidence" value="ECO:0007669"/>
    <property type="project" value="TreeGrafter"/>
</dbReference>
<keyword evidence="4" id="KW-1185">Reference proteome</keyword>
<comment type="caution">
    <text evidence="3">The sequence shown here is derived from an EMBL/GenBank/DDBJ whole genome shotgun (WGS) entry which is preliminary data.</text>
</comment>
<dbReference type="AlphaFoldDB" id="A0AAP0BIU2"/>
<dbReference type="PANTHER" id="PTHR37240:SF1">
    <property type="entry name" value="PREPROTEIN TRANSLOCASE SUBUNIT SECE1"/>
    <property type="match status" value="1"/>
</dbReference>
<feature type="transmembrane region" description="Helical" evidence="2">
    <location>
        <begin position="93"/>
        <end position="115"/>
    </location>
</feature>
<protein>
    <submittedName>
        <fullName evidence="3">Preprotein translocase subunit SECE1</fullName>
    </submittedName>
</protein>
<dbReference type="Proteomes" id="UP001418222">
    <property type="component" value="Unassembled WGS sequence"/>
</dbReference>
<gene>
    <name evidence="3" type="primary">SECE1</name>
    <name evidence="3" type="ORF">KSP39_PZI010587</name>
</gene>
<proteinExistence type="predicted"/>
<sequence>MGGIHRRRRRVFGWAATFDRRRHLTDPPHRRITVSQRIPSRGKNEETQVKEEKERKSAAVIRATLDARKARSKMEELMGGMAEEIMEIEWPEFGMGTIGIILALIAGSSVILLTVNAIPAELSDRIFVE</sequence>
<feature type="compositionally biased region" description="Basic and acidic residues" evidence="1">
    <location>
        <begin position="42"/>
        <end position="55"/>
    </location>
</feature>